<reference evidence="2" key="1">
    <citation type="submission" date="2021-01" db="EMBL/GenBank/DDBJ databases">
        <authorList>
            <consortium name="Genoscope - CEA"/>
            <person name="William W."/>
        </authorList>
    </citation>
    <scope>NUCLEOTIDE SEQUENCE</scope>
</reference>
<proteinExistence type="predicted"/>
<feature type="region of interest" description="Disordered" evidence="1">
    <location>
        <begin position="72"/>
        <end position="94"/>
    </location>
</feature>
<name>A0A8S1PLE6_PARPR</name>
<dbReference type="AlphaFoldDB" id="A0A8S1PLE6"/>
<evidence type="ECO:0000313" key="3">
    <source>
        <dbReference type="Proteomes" id="UP000688137"/>
    </source>
</evidence>
<evidence type="ECO:0000313" key="2">
    <source>
        <dbReference type="EMBL" id="CAD8103701.1"/>
    </source>
</evidence>
<dbReference type="Proteomes" id="UP000688137">
    <property type="component" value="Unassembled WGS sequence"/>
</dbReference>
<evidence type="ECO:0000256" key="1">
    <source>
        <dbReference type="SAM" id="MobiDB-lite"/>
    </source>
</evidence>
<gene>
    <name evidence="2" type="ORF">PPRIM_AZ9-3.1.T1210179</name>
</gene>
<organism evidence="2 3">
    <name type="scientific">Paramecium primaurelia</name>
    <dbReference type="NCBI Taxonomy" id="5886"/>
    <lineage>
        <taxon>Eukaryota</taxon>
        <taxon>Sar</taxon>
        <taxon>Alveolata</taxon>
        <taxon>Ciliophora</taxon>
        <taxon>Intramacronucleata</taxon>
        <taxon>Oligohymenophorea</taxon>
        <taxon>Peniculida</taxon>
        <taxon>Parameciidae</taxon>
        <taxon>Paramecium</taxon>
    </lineage>
</organism>
<dbReference type="EMBL" id="CAJJDM010000124">
    <property type="protein sequence ID" value="CAD8103701.1"/>
    <property type="molecule type" value="Genomic_DNA"/>
</dbReference>
<accession>A0A8S1PLE6</accession>
<sequence length="165" mass="18532">MANKHSNNDIKFNILLADTSKSQDLHSSSFSTQKMQNSSQHGGAKNIIPTATYLQQIDEKYSQMYMNKQIDKAKKGTSHNQKPSHNDHTQVNNCMDVPNKFRQQKQSEMLGNNSYIPQIQPIVKSELLQPQNPQLNETISPMKAPVLNIPGDISLSRGVSERGVK</sequence>
<feature type="compositionally biased region" description="Polar residues" evidence="1">
    <location>
        <begin position="78"/>
        <end position="93"/>
    </location>
</feature>
<keyword evidence="3" id="KW-1185">Reference proteome</keyword>
<comment type="caution">
    <text evidence="2">The sequence shown here is derived from an EMBL/GenBank/DDBJ whole genome shotgun (WGS) entry which is preliminary data.</text>
</comment>
<dbReference type="OMA" id="HNQKPSH"/>
<protein>
    <submittedName>
        <fullName evidence="2">Uncharacterized protein</fullName>
    </submittedName>
</protein>
<feature type="region of interest" description="Disordered" evidence="1">
    <location>
        <begin position="143"/>
        <end position="165"/>
    </location>
</feature>